<dbReference type="Proteomes" id="UP000193642">
    <property type="component" value="Unassembled WGS sequence"/>
</dbReference>
<gene>
    <name evidence="1" type="ORF">BCR33DRAFT_789021</name>
</gene>
<proteinExistence type="predicted"/>
<dbReference type="AlphaFoldDB" id="A0A1Y2BUL6"/>
<accession>A0A1Y2BUL6</accession>
<keyword evidence="2" id="KW-1185">Reference proteome</keyword>
<organism evidence="1 2">
    <name type="scientific">Rhizoclosmatium globosum</name>
    <dbReference type="NCBI Taxonomy" id="329046"/>
    <lineage>
        <taxon>Eukaryota</taxon>
        <taxon>Fungi</taxon>
        <taxon>Fungi incertae sedis</taxon>
        <taxon>Chytridiomycota</taxon>
        <taxon>Chytridiomycota incertae sedis</taxon>
        <taxon>Chytridiomycetes</taxon>
        <taxon>Chytridiales</taxon>
        <taxon>Chytriomycetaceae</taxon>
        <taxon>Rhizoclosmatium</taxon>
    </lineage>
</organism>
<evidence type="ECO:0000313" key="1">
    <source>
        <dbReference type="EMBL" id="ORY38449.1"/>
    </source>
</evidence>
<evidence type="ECO:0000313" key="2">
    <source>
        <dbReference type="Proteomes" id="UP000193642"/>
    </source>
</evidence>
<dbReference type="EMBL" id="MCGO01000044">
    <property type="protein sequence ID" value="ORY38449.1"/>
    <property type="molecule type" value="Genomic_DNA"/>
</dbReference>
<name>A0A1Y2BUL6_9FUNG</name>
<protein>
    <submittedName>
        <fullName evidence="1">Uncharacterized protein</fullName>
    </submittedName>
</protein>
<dbReference type="OrthoDB" id="2176998at2759"/>
<sequence>MLQCRNRAVQQMLAPPSEPLKFKDKLIKTVANALGIGKFVVLASTIGNAIVEFYVT</sequence>
<comment type="caution">
    <text evidence="1">The sequence shown here is derived from an EMBL/GenBank/DDBJ whole genome shotgun (WGS) entry which is preliminary data.</text>
</comment>
<reference evidence="1 2" key="1">
    <citation type="submission" date="2016-07" db="EMBL/GenBank/DDBJ databases">
        <title>Pervasive Adenine N6-methylation of Active Genes in Fungi.</title>
        <authorList>
            <consortium name="DOE Joint Genome Institute"/>
            <person name="Mondo S.J."/>
            <person name="Dannebaum R.O."/>
            <person name="Kuo R.C."/>
            <person name="Labutti K."/>
            <person name="Haridas S."/>
            <person name="Kuo A."/>
            <person name="Salamov A."/>
            <person name="Ahrendt S.R."/>
            <person name="Lipzen A."/>
            <person name="Sullivan W."/>
            <person name="Andreopoulos W.B."/>
            <person name="Clum A."/>
            <person name="Lindquist E."/>
            <person name="Daum C."/>
            <person name="Ramamoorthy G.K."/>
            <person name="Gryganskyi A."/>
            <person name="Culley D."/>
            <person name="Magnuson J.K."/>
            <person name="James T.Y."/>
            <person name="O'Malley M.A."/>
            <person name="Stajich J.E."/>
            <person name="Spatafora J.W."/>
            <person name="Visel A."/>
            <person name="Grigoriev I.V."/>
        </authorList>
    </citation>
    <scope>NUCLEOTIDE SEQUENCE [LARGE SCALE GENOMIC DNA]</scope>
    <source>
        <strain evidence="1 2">JEL800</strain>
    </source>
</reference>